<dbReference type="Gene3D" id="1.10.730.10">
    <property type="entry name" value="Isoleucyl-tRNA Synthetase, Domain 1"/>
    <property type="match status" value="1"/>
</dbReference>
<evidence type="ECO:0000256" key="6">
    <source>
        <dbReference type="ARBA" id="ARBA00022741"/>
    </source>
</evidence>
<evidence type="ECO:0000256" key="10">
    <source>
        <dbReference type="ARBA" id="ARBA00049339"/>
    </source>
</evidence>
<dbReference type="PANTHER" id="PTHR11956:SF5">
    <property type="entry name" value="ARGININE--TRNA LIGASE, CYTOPLASMIC"/>
    <property type="match status" value="1"/>
</dbReference>
<comment type="caution">
    <text evidence="15">The sequence shown here is derived from an EMBL/GenBank/DDBJ whole genome shotgun (WGS) entry which is preliminary data.</text>
</comment>
<feature type="short sequence motif" description="'HIGH' region" evidence="11">
    <location>
        <begin position="132"/>
        <end position="142"/>
    </location>
</feature>
<dbReference type="EMBL" id="BSDR01000001">
    <property type="protein sequence ID" value="GLI33784.1"/>
    <property type="molecule type" value="Genomic_DNA"/>
</dbReference>
<dbReference type="HAMAP" id="MF_00123">
    <property type="entry name" value="Arg_tRNA_synth"/>
    <property type="match status" value="1"/>
</dbReference>
<dbReference type="Proteomes" id="UP001144372">
    <property type="component" value="Unassembled WGS sequence"/>
</dbReference>
<dbReference type="InterPro" id="IPR009080">
    <property type="entry name" value="tRNAsynth_Ia_anticodon-bd"/>
</dbReference>
<evidence type="ECO:0000259" key="13">
    <source>
        <dbReference type="SMART" id="SM00836"/>
    </source>
</evidence>
<sequence>MTIVRNRIIEMLAEAISPLLGAAEETASTGISIELDIPKASQHGDYATNVALSLTRQLKRNPREIANQIVNNLKDTDQIIQKIDIAGPGFINIFVQPRAWHAVLREIFRDPQTYGHQDFGRGKKVQVEFVSANPTGPLHIGHGRGAATGDVLARILKTCGFEVEREYYINDAGNQMNTLGRSLYYRYQEVMGETIEFPEGHYQGDYMRDLAREFAEEVGRKYHLAPLDEVLPVFTRYAGDRILSGIKEDLEIFGVTIDKWFSEQSLHDEDAIRTTIEELEARGYIYEEEGAKWFRSTAFGDEKDRVVIRANGISTYFAADLAYHKNKFNRGFDIVVDIWGADHHGYVERMLAGIEAMGRQRSDLKIILVQLVNLLRGGVPVAMSTRSGEFVTLREVLDEVGKDASRFIFLTRRSDSQLDFDLDVAKMQSNDNPVYYVQYAHARLCSIFEVARERGIIEKDSPQDIFCNLDRLMEPQELELMKLLGEYPAVLANCANALQPHFIPYYLHELVSLFHSYYNRNRILGEDMELTKARLYLAGAVREVIRNALELLGVAAPQKM</sequence>
<dbReference type="EC" id="6.1.1.19" evidence="11"/>
<feature type="domain" description="DALR anticodon binding" evidence="13">
    <location>
        <begin position="437"/>
        <end position="560"/>
    </location>
</feature>
<dbReference type="SMART" id="SM01016">
    <property type="entry name" value="Arg_tRNA_synt_N"/>
    <property type="match status" value="1"/>
</dbReference>
<keyword evidence="16" id="KW-1185">Reference proteome</keyword>
<dbReference type="SMART" id="SM00836">
    <property type="entry name" value="DALR_1"/>
    <property type="match status" value="1"/>
</dbReference>
<name>A0A9W6FS88_9BACT</name>
<dbReference type="GO" id="GO:0005524">
    <property type="term" value="F:ATP binding"/>
    <property type="evidence" value="ECO:0007669"/>
    <property type="project" value="UniProtKB-UniRule"/>
</dbReference>
<dbReference type="PRINTS" id="PR01038">
    <property type="entry name" value="TRNASYNTHARG"/>
</dbReference>
<dbReference type="SUPFAM" id="SSF47323">
    <property type="entry name" value="Anticodon-binding domain of a subclass of class I aminoacyl-tRNA synthetases"/>
    <property type="match status" value="1"/>
</dbReference>
<proteinExistence type="inferred from homology"/>
<evidence type="ECO:0000256" key="1">
    <source>
        <dbReference type="ARBA" id="ARBA00004496"/>
    </source>
</evidence>
<keyword evidence="4 11" id="KW-0963">Cytoplasm</keyword>
<evidence type="ECO:0000259" key="14">
    <source>
        <dbReference type="SMART" id="SM01016"/>
    </source>
</evidence>
<dbReference type="Pfam" id="PF03485">
    <property type="entry name" value="Arg_tRNA_synt_N"/>
    <property type="match status" value="1"/>
</dbReference>
<dbReference type="InterPro" id="IPR014729">
    <property type="entry name" value="Rossmann-like_a/b/a_fold"/>
</dbReference>
<comment type="similarity">
    <text evidence="2 11 12">Belongs to the class-I aminoacyl-tRNA synthetase family.</text>
</comment>
<comment type="subcellular location">
    <subcellularLocation>
        <location evidence="1 11">Cytoplasm</location>
    </subcellularLocation>
</comment>
<dbReference type="GO" id="GO:0005737">
    <property type="term" value="C:cytoplasm"/>
    <property type="evidence" value="ECO:0007669"/>
    <property type="project" value="UniProtKB-SubCell"/>
</dbReference>
<keyword evidence="8 11" id="KW-0648">Protein biosynthesis</keyword>
<protein>
    <recommendedName>
        <fullName evidence="11">Arginine--tRNA ligase</fullName>
        <ecNumber evidence="11">6.1.1.19</ecNumber>
    </recommendedName>
    <alternativeName>
        <fullName evidence="11">Arginyl-tRNA synthetase</fullName>
        <shortName evidence="11">ArgRS</shortName>
    </alternativeName>
</protein>
<dbReference type="Gene3D" id="3.40.50.620">
    <property type="entry name" value="HUPs"/>
    <property type="match status" value="1"/>
</dbReference>
<dbReference type="GO" id="GO:0006420">
    <property type="term" value="P:arginyl-tRNA aminoacylation"/>
    <property type="evidence" value="ECO:0007669"/>
    <property type="project" value="UniProtKB-UniRule"/>
</dbReference>
<dbReference type="PANTHER" id="PTHR11956">
    <property type="entry name" value="ARGINYL-TRNA SYNTHETASE"/>
    <property type="match status" value="1"/>
</dbReference>
<dbReference type="SUPFAM" id="SSF52374">
    <property type="entry name" value="Nucleotidylyl transferase"/>
    <property type="match status" value="1"/>
</dbReference>
<accession>A0A9W6FS88</accession>
<dbReference type="FunFam" id="3.30.1360.70:FF:000003">
    <property type="entry name" value="Arginine--tRNA ligase"/>
    <property type="match status" value="1"/>
</dbReference>
<dbReference type="InterPro" id="IPR035684">
    <property type="entry name" value="ArgRS_core"/>
</dbReference>
<dbReference type="InterPro" id="IPR005148">
    <property type="entry name" value="Arg-tRNA-synth_N"/>
</dbReference>
<gene>
    <name evidence="11 15" type="primary">argS</name>
    <name evidence="15" type="ORF">DAMNIGENAA_12170</name>
</gene>
<keyword evidence="5 11" id="KW-0436">Ligase</keyword>
<dbReference type="InterPro" id="IPR008909">
    <property type="entry name" value="DALR_anticod-bd"/>
</dbReference>
<keyword evidence="7 11" id="KW-0067">ATP-binding</keyword>
<evidence type="ECO:0000313" key="16">
    <source>
        <dbReference type="Proteomes" id="UP001144372"/>
    </source>
</evidence>
<dbReference type="FunFam" id="3.40.50.620:FF:000062">
    <property type="entry name" value="Arginine--tRNA ligase"/>
    <property type="match status" value="1"/>
</dbReference>
<dbReference type="InterPro" id="IPR036695">
    <property type="entry name" value="Arg-tRNA-synth_N_sf"/>
</dbReference>
<keyword evidence="6 11" id="KW-0547">Nucleotide-binding</keyword>
<evidence type="ECO:0000313" key="15">
    <source>
        <dbReference type="EMBL" id="GLI33784.1"/>
    </source>
</evidence>
<dbReference type="Pfam" id="PF00750">
    <property type="entry name" value="tRNA-synt_1d"/>
    <property type="match status" value="1"/>
</dbReference>
<evidence type="ECO:0000256" key="3">
    <source>
        <dbReference type="ARBA" id="ARBA00011245"/>
    </source>
</evidence>
<dbReference type="Gene3D" id="3.30.1360.70">
    <property type="entry name" value="Arginyl tRNA synthetase N-terminal domain"/>
    <property type="match status" value="1"/>
</dbReference>
<comment type="catalytic activity">
    <reaction evidence="10 11">
        <text>tRNA(Arg) + L-arginine + ATP = L-arginyl-tRNA(Arg) + AMP + diphosphate</text>
        <dbReference type="Rhea" id="RHEA:20301"/>
        <dbReference type="Rhea" id="RHEA-COMP:9658"/>
        <dbReference type="Rhea" id="RHEA-COMP:9673"/>
        <dbReference type="ChEBI" id="CHEBI:30616"/>
        <dbReference type="ChEBI" id="CHEBI:32682"/>
        <dbReference type="ChEBI" id="CHEBI:33019"/>
        <dbReference type="ChEBI" id="CHEBI:78442"/>
        <dbReference type="ChEBI" id="CHEBI:78513"/>
        <dbReference type="ChEBI" id="CHEBI:456215"/>
        <dbReference type="EC" id="6.1.1.19"/>
    </reaction>
</comment>
<dbReference type="SUPFAM" id="SSF55190">
    <property type="entry name" value="Arginyl-tRNA synthetase (ArgRS), N-terminal 'additional' domain"/>
    <property type="match status" value="1"/>
</dbReference>
<evidence type="ECO:0000256" key="12">
    <source>
        <dbReference type="RuleBase" id="RU363038"/>
    </source>
</evidence>
<dbReference type="AlphaFoldDB" id="A0A9W6FS88"/>
<dbReference type="FunFam" id="1.10.730.10:FF:000008">
    <property type="entry name" value="Arginine--tRNA ligase"/>
    <property type="match status" value="1"/>
</dbReference>
<dbReference type="Pfam" id="PF05746">
    <property type="entry name" value="DALR_1"/>
    <property type="match status" value="1"/>
</dbReference>
<dbReference type="InterPro" id="IPR001278">
    <property type="entry name" value="Arg-tRNA-ligase"/>
</dbReference>
<evidence type="ECO:0000256" key="7">
    <source>
        <dbReference type="ARBA" id="ARBA00022840"/>
    </source>
</evidence>
<evidence type="ECO:0000256" key="5">
    <source>
        <dbReference type="ARBA" id="ARBA00022598"/>
    </source>
</evidence>
<dbReference type="InterPro" id="IPR001412">
    <property type="entry name" value="aa-tRNA-synth_I_CS"/>
</dbReference>
<dbReference type="NCBIfam" id="TIGR00456">
    <property type="entry name" value="argS"/>
    <property type="match status" value="1"/>
</dbReference>
<evidence type="ECO:0000256" key="2">
    <source>
        <dbReference type="ARBA" id="ARBA00005594"/>
    </source>
</evidence>
<dbReference type="PROSITE" id="PS00178">
    <property type="entry name" value="AA_TRNA_LIGASE_I"/>
    <property type="match status" value="1"/>
</dbReference>
<comment type="subunit">
    <text evidence="3 11">Monomer.</text>
</comment>
<organism evidence="15 16">
    <name type="scientific">Desulforhabdus amnigena</name>
    <dbReference type="NCBI Taxonomy" id="40218"/>
    <lineage>
        <taxon>Bacteria</taxon>
        <taxon>Pseudomonadati</taxon>
        <taxon>Thermodesulfobacteriota</taxon>
        <taxon>Syntrophobacteria</taxon>
        <taxon>Syntrophobacterales</taxon>
        <taxon>Syntrophobacteraceae</taxon>
        <taxon>Desulforhabdus</taxon>
    </lineage>
</organism>
<evidence type="ECO:0000256" key="9">
    <source>
        <dbReference type="ARBA" id="ARBA00023146"/>
    </source>
</evidence>
<evidence type="ECO:0000256" key="4">
    <source>
        <dbReference type="ARBA" id="ARBA00022490"/>
    </source>
</evidence>
<feature type="domain" description="Arginyl tRNA synthetase N-terminal" evidence="14">
    <location>
        <begin position="6"/>
        <end position="95"/>
    </location>
</feature>
<evidence type="ECO:0000256" key="11">
    <source>
        <dbReference type="HAMAP-Rule" id="MF_00123"/>
    </source>
</evidence>
<dbReference type="RefSeq" id="WP_281792978.1">
    <property type="nucleotide sequence ID" value="NZ_BSDR01000001.1"/>
</dbReference>
<evidence type="ECO:0000256" key="8">
    <source>
        <dbReference type="ARBA" id="ARBA00022917"/>
    </source>
</evidence>
<dbReference type="CDD" id="cd00671">
    <property type="entry name" value="ArgRS_core"/>
    <property type="match status" value="1"/>
</dbReference>
<dbReference type="GO" id="GO:0004814">
    <property type="term" value="F:arginine-tRNA ligase activity"/>
    <property type="evidence" value="ECO:0007669"/>
    <property type="project" value="UniProtKB-UniRule"/>
</dbReference>
<reference evidence="15" key="1">
    <citation type="submission" date="2022-12" db="EMBL/GenBank/DDBJ databases">
        <title>Reference genome sequencing for broad-spectrum identification of bacterial and archaeal isolates by mass spectrometry.</title>
        <authorList>
            <person name="Sekiguchi Y."/>
            <person name="Tourlousse D.M."/>
        </authorList>
    </citation>
    <scope>NUCLEOTIDE SEQUENCE</scope>
    <source>
        <strain evidence="15">ASRB1</strain>
    </source>
</reference>
<keyword evidence="9 11" id="KW-0030">Aminoacyl-tRNA synthetase</keyword>